<dbReference type="RefSeq" id="WP_092466156.1">
    <property type="nucleotide sequence ID" value="NZ_FNCZ01000001.1"/>
</dbReference>
<evidence type="ECO:0000313" key="3">
    <source>
        <dbReference type="Proteomes" id="UP000199492"/>
    </source>
</evidence>
<feature type="transmembrane region" description="Helical" evidence="1">
    <location>
        <begin position="5"/>
        <end position="25"/>
    </location>
</feature>
<accession>A0A1G7XCU1</accession>
<evidence type="ECO:0000313" key="2">
    <source>
        <dbReference type="EMBL" id="SDG81911.1"/>
    </source>
</evidence>
<proteinExistence type="predicted"/>
<dbReference type="Proteomes" id="UP000199492">
    <property type="component" value="Unassembled WGS sequence"/>
</dbReference>
<name>A0A1G7XCU1_9FLAO</name>
<sequence length="59" mass="7055">MKKSFYILGFITFFILGIGAMFEFLTWPYRGIIVFIGFLFLNFGLIPTYFYQKYKQCSI</sequence>
<keyword evidence="3" id="KW-1185">Reference proteome</keyword>
<dbReference type="AlphaFoldDB" id="A0A1G7XCU1"/>
<feature type="transmembrane region" description="Helical" evidence="1">
    <location>
        <begin position="31"/>
        <end position="51"/>
    </location>
</feature>
<dbReference type="EMBL" id="FNCZ01000001">
    <property type="protein sequence ID" value="SDG81911.1"/>
    <property type="molecule type" value="Genomic_DNA"/>
</dbReference>
<organism evidence="2 3">
    <name type="scientific">Winogradskyella thalassocola</name>
    <dbReference type="NCBI Taxonomy" id="262004"/>
    <lineage>
        <taxon>Bacteria</taxon>
        <taxon>Pseudomonadati</taxon>
        <taxon>Bacteroidota</taxon>
        <taxon>Flavobacteriia</taxon>
        <taxon>Flavobacteriales</taxon>
        <taxon>Flavobacteriaceae</taxon>
        <taxon>Winogradskyella</taxon>
    </lineage>
</organism>
<gene>
    <name evidence="2" type="ORF">SAMN04489796_101671</name>
</gene>
<protein>
    <submittedName>
        <fullName evidence="2">Uncharacterized protein</fullName>
    </submittedName>
</protein>
<evidence type="ECO:0000256" key="1">
    <source>
        <dbReference type="SAM" id="Phobius"/>
    </source>
</evidence>
<reference evidence="3" key="1">
    <citation type="submission" date="2016-10" db="EMBL/GenBank/DDBJ databases">
        <authorList>
            <person name="Varghese N."/>
            <person name="Submissions S."/>
        </authorList>
    </citation>
    <scope>NUCLEOTIDE SEQUENCE [LARGE SCALE GENOMIC DNA]</scope>
    <source>
        <strain evidence="3">DSM 15363</strain>
    </source>
</reference>
<dbReference type="STRING" id="262004.SAMN04489796_101671"/>
<keyword evidence="1" id="KW-0812">Transmembrane</keyword>
<keyword evidence="1" id="KW-1133">Transmembrane helix</keyword>
<keyword evidence="1" id="KW-0472">Membrane</keyword>